<dbReference type="Ensembl" id="ENSCAFT00020027642.1">
    <property type="protein sequence ID" value="ENSCAFP00020023933.1"/>
    <property type="gene ID" value="ENSCAFG00020013795.1"/>
</dbReference>
<keyword evidence="4" id="KW-0813">Transport</keyword>
<dbReference type="GO" id="GO:0005829">
    <property type="term" value="C:cytosol"/>
    <property type="evidence" value="ECO:0007669"/>
    <property type="project" value="TreeGrafter"/>
</dbReference>
<evidence type="ECO:0000313" key="11">
    <source>
        <dbReference type="Proteomes" id="UP000694391"/>
    </source>
</evidence>
<evidence type="ECO:0000256" key="3">
    <source>
        <dbReference type="ARBA" id="ARBA00007991"/>
    </source>
</evidence>
<dbReference type="AlphaFoldDB" id="A0A8C0KZB0"/>
<evidence type="ECO:0000259" key="9">
    <source>
        <dbReference type="PROSITE" id="PS50166"/>
    </source>
</evidence>
<sequence length="960" mass="110949">SSLVEFHLDYLIFILTAIYLKNMVTQYWPDREPPPGEAVFPFNIHENDRQQIRDNIVEGIIRSPDLVRVQLTMCLRAIIKYDFPGHWPAVVDKIDYYLQSQSSGSWLGSLLCLYQLVKTYEYKKAEEREPLIAAMQIFLPRIQQQIMQLLPDSSHYSVLLQKQILKIFYALVQYALPLQLVNNQTMTAWMEIFRTIIDRTVPPETLQIDEDDRPELVWWKCKKWALHIVARLFERYGSPGNVTKEYFEFSEFFLKTYAVGIQQVLLKILDQYRQKEYVAPRVLQQAFNYLNQGIVHSVTWKQMKPHIQVSVRDYNCIFTHVTLLYTAAKKRKEVLPKMMAFCYQILTDPNFDPRKKDGALHVIGSLADILLKKSLFKDQMELLLQNHVFPLLLSNLGYLRARSCWVLHAFSSLKFHNELNLRNAVELAKKSLIEDKEMPVKVEAALALQSLISNQTQAKEYMKPHVRPIMQELLHIVRETENDDVTNVIQKMICEYSQEVASIAVDMTQHLAEIFGKVLQSDEYEEIEDKTVMAMGILHTIDTILTVVEDHKEVTQQLENICLRIIDLVLQKHVIEFYEEILSLAYSLTCHGISPQMWQLLGILYEVFQQDCFEYFTDMMPLLHNYVTIDTDTLLSNPKHLEILFTMCRKVLCGDAGEDAECHAAKLLEVIILQCKGKGIDQCIPLFVQLVLERLTRGVKTSELRTMCLQVAIAALYYNPDLLLHTLEQIQLPHNPGPITVQFINQWMNDTDCFLGHHDRKMCIIGLSILLELQNRPPAVDAVVGQIVPSILFLFLGLKQVCATRQLVNREDRSKAEKADMEENEEISSDEEETNVTAQAMQSNNGRGEDEEEEDDDWDEEVLEETALEGFSTPLDLDNSVDEYQFFTQALLTVQNRDAAWYQLLMAPLSEDQRRALQEVYTLAEHRRTAKKKIEQQGGFTFENKGVLSAFNFGTVPGNN</sequence>
<dbReference type="SUPFAM" id="SSF48371">
    <property type="entry name" value="ARM repeat"/>
    <property type="match status" value="1"/>
</dbReference>
<evidence type="ECO:0000256" key="7">
    <source>
        <dbReference type="ARBA" id="ARBA00023242"/>
    </source>
</evidence>
<dbReference type="InterPro" id="IPR058669">
    <property type="entry name" value="TPR_IPO7/11-like"/>
</dbReference>
<dbReference type="FunFam" id="1.25.10.10:FF:000053">
    <property type="entry name" value="Importin 7"/>
    <property type="match status" value="1"/>
</dbReference>
<protein>
    <submittedName>
        <fullName evidence="10">Importin 8</fullName>
    </submittedName>
</protein>
<feature type="compositionally biased region" description="Basic and acidic residues" evidence="8">
    <location>
        <begin position="812"/>
        <end position="821"/>
    </location>
</feature>
<proteinExistence type="inferred from homology"/>
<feature type="compositionally biased region" description="Acidic residues" evidence="8">
    <location>
        <begin position="822"/>
        <end position="834"/>
    </location>
</feature>
<evidence type="ECO:0000256" key="4">
    <source>
        <dbReference type="ARBA" id="ARBA00022448"/>
    </source>
</evidence>
<dbReference type="GO" id="GO:0031267">
    <property type="term" value="F:small GTPase binding"/>
    <property type="evidence" value="ECO:0007669"/>
    <property type="project" value="InterPro"/>
</dbReference>
<keyword evidence="7" id="KW-0539">Nucleus</keyword>
<gene>
    <name evidence="10" type="primary">IPO8</name>
</gene>
<dbReference type="InterPro" id="IPR016024">
    <property type="entry name" value="ARM-type_fold"/>
</dbReference>
<dbReference type="Pfam" id="PF25758">
    <property type="entry name" value="TPR_IPO11"/>
    <property type="match status" value="1"/>
</dbReference>
<organism evidence="10 11">
    <name type="scientific">Canis lupus dingo</name>
    <name type="common">dingo</name>
    <dbReference type="NCBI Taxonomy" id="286419"/>
    <lineage>
        <taxon>Eukaryota</taxon>
        <taxon>Metazoa</taxon>
        <taxon>Chordata</taxon>
        <taxon>Craniata</taxon>
        <taxon>Vertebrata</taxon>
        <taxon>Euteleostomi</taxon>
        <taxon>Mammalia</taxon>
        <taxon>Eutheria</taxon>
        <taxon>Laurasiatheria</taxon>
        <taxon>Carnivora</taxon>
        <taxon>Caniformia</taxon>
        <taxon>Canidae</taxon>
        <taxon>Canis</taxon>
    </lineage>
</organism>
<evidence type="ECO:0000313" key="10">
    <source>
        <dbReference type="Ensembl" id="ENSCAFP00020023933.1"/>
    </source>
</evidence>
<dbReference type="Pfam" id="PF03810">
    <property type="entry name" value="IBN_N"/>
    <property type="match status" value="1"/>
</dbReference>
<dbReference type="InterPro" id="IPR011989">
    <property type="entry name" value="ARM-like"/>
</dbReference>
<dbReference type="PANTHER" id="PTHR10997">
    <property type="entry name" value="IMPORTIN-7, 8, 11"/>
    <property type="match status" value="1"/>
</dbReference>
<evidence type="ECO:0000256" key="5">
    <source>
        <dbReference type="ARBA" id="ARBA00022490"/>
    </source>
</evidence>
<keyword evidence="11" id="KW-1185">Reference proteome</keyword>
<evidence type="ECO:0000256" key="6">
    <source>
        <dbReference type="ARBA" id="ARBA00022927"/>
    </source>
</evidence>
<keyword evidence="6" id="KW-0653">Protein transport</keyword>
<keyword evidence="5" id="KW-0963">Cytoplasm</keyword>
<comment type="similarity">
    <text evidence="3">Belongs to the importin beta family.</text>
</comment>
<dbReference type="Proteomes" id="UP000694391">
    <property type="component" value="Unplaced"/>
</dbReference>
<dbReference type="GeneTree" id="ENSGT00940000158848"/>
<name>A0A8C0KZB0_CANLU</name>
<dbReference type="GO" id="GO:0005635">
    <property type="term" value="C:nuclear envelope"/>
    <property type="evidence" value="ECO:0007669"/>
    <property type="project" value="TreeGrafter"/>
</dbReference>
<feature type="compositionally biased region" description="Polar residues" evidence="8">
    <location>
        <begin position="835"/>
        <end position="846"/>
    </location>
</feature>
<dbReference type="PANTHER" id="PTHR10997:SF26">
    <property type="entry name" value="IMPORTIN-8"/>
    <property type="match status" value="1"/>
</dbReference>
<dbReference type="InterPro" id="IPR001494">
    <property type="entry name" value="Importin-beta_N"/>
</dbReference>
<accession>A0A8C0KZB0</accession>
<feature type="compositionally biased region" description="Acidic residues" evidence="8">
    <location>
        <begin position="849"/>
        <end position="860"/>
    </location>
</feature>
<feature type="region of interest" description="Disordered" evidence="8">
    <location>
        <begin position="812"/>
        <end position="860"/>
    </location>
</feature>
<dbReference type="GO" id="GO:0006606">
    <property type="term" value="P:protein import into nucleus"/>
    <property type="evidence" value="ECO:0007669"/>
    <property type="project" value="TreeGrafter"/>
</dbReference>
<comment type="subcellular location">
    <subcellularLocation>
        <location evidence="2">Cytoplasm</location>
    </subcellularLocation>
    <subcellularLocation>
        <location evidence="1">Nucleus</location>
    </subcellularLocation>
</comment>
<evidence type="ECO:0000256" key="2">
    <source>
        <dbReference type="ARBA" id="ARBA00004496"/>
    </source>
</evidence>
<evidence type="ECO:0000256" key="8">
    <source>
        <dbReference type="SAM" id="MobiDB-lite"/>
    </source>
</evidence>
<dbReference type="Gene3D" id="1.25.10.10">
    <property type="entry name" value="Leucine-rich Repeat Variant"/>
    <property type="match status" value="2"/>
</dbReference>
<reference evidence="10" key="1">
    <citation type="submission" date="2025-08" db="UniProtKB">
        <authorList>
            <consortium name="Ensembl"/>
        </authorList>
    </citation>
    <scope>IDENTIFICATION</scope>
</reference>
<feature type="domain" description="Importin N-terminal" evidence="9">
    <location>
        <begin position="14"/>
        <end position="62"/>
    </location>
</feature>
<evidence type="ECO:0000256" key="1">
    <source>
        <dbReference type="ARBA" id="ARBA00004123"/>
    </source>
</evidence>
<reference evidence="10" key="2">
    <citation type="submission" date="2025-09" db="UniProtKB">
        <authorList>
            <consortium name="Ensembl"/>
        </authorList>
    </citation>
    <scope>IDENTIFICATION</scope>
</reference>
<dbReference type="PROSITE" id="PS50166">
    <property type="entry name" value="IMPORTIN_B_NT"/>
    <property type="match status" value="1"/>
</dbReference>